<evidence type="ECO:0000313" key="5">
    <source>
        <dbReference type="Proteomes" id="UP000009097"/>
    </source>
</evidence>
<dbReference type="AlphaFoldDB" id="A0A0J9UNV7"/>
<dbReference type="Pfam" id="PF02798">
    <property type="entry name" value="GST_N"/>
    <property type="match status" value="1"/>
</dbReference>
<name>A0A0J9UNV7_FUSO4</name>
<dbReference type="InterPro" id="IPR010987">
    <property type="entry name" value="Glutathione-S-Trfase_C-like"/>
</dbReference>
<dbReference type="Proteomes" id="UP000009097">
    <property type="component" value="Unassembled WGS sequence"/>
</dbReference>
<dbReference type="OrthoDB" id="422574at2759"/>
<dbReference type="InterPro" id="IPR036249">
    <property type="entry name" value="Thioredoxin-like_sf"/>
</dbReference>
<sequence length="285" mass="32620">MTSRITQLGKQLFTMAQKTKTDITLYTTNTPNGIKPSILLEELNLEYKVYPIKMTENEQKEEWFLKINPNGRIPALTDTLDGKQIRVFESGAMLQYLVDRYDKDHKLSFPHGSAEHWEMTSWLMWQMGGLGPMQGQANHFKRYAPEKIEYGINRYTNETRRLYRTLDTHLAQTSSGYIVGDKVTIADISIWGWVSSASKSLCSPTSPPPFPNTQTEWAGVDLSEFPHLEKWLYKLLERPGFEAGRHVPTRHTAFELAKLSEEELEAKASASKAWVQSGMKEDAKK</sequence>
<dbReference type="InterPro" id="IPR040079">
    <property type="entry name" value="Glutathione_S-Trfase"/>
</dbReference>
<dbReference type="PANTHER" id="PTHR44051">
    <property type="entry name" value="GLUTATHIONE S-TRANSFERASE-RELATED"/>
    <property type="match status" value="1"/>
</dbReference>
<dbReference type="RefSeq" id="XP_018239010.1">
    <property type="nucleotide sequence ID" value="XM_018382317.1"/>
</dbReference>
<dbReference type="VEuPathDB" id="FungiDB:FOXG_04328"/>
<dbReference type="InterPro" id="IPR036282">
    <property type="entry name" value="Glutathione-S-Trfase_C_sf"/>
</dbReference>
<dbReference type="PANTHER" id="PTHR44051:SF8">
    <property type="entry name" value="GLUTATHIONE S-TRANSFERASE GSTA"/>
    <property type="match status" value="1"/>
</dbReference>
<reference evidence="4" key="2">
    <citation type="journal article" date="2010" name="Nature">
        <title>Comparative genomics reveals mobile pathogenicity chromosomes in Fusarium.</title>
        <authorList>
            <person name="Ma L.J."/>
            <person name="van der Does H.C."/>
            <person name="Borkovich K.A."/>
            <person name="Coleman J.J."/>
            <person name="Daboussi M.J."/>
            <person name="Di Pietro A."/>
            <person name="Dufresne M."/>
            <person name="Freitag M."/>
            <person name="Grabherr M."/>
            <person name="Henrissat B."/>
            <person name="Houterman P.M."/>
            <person name="Kang S."/>
            <person name="Shim W.B."/>
            <person name="Woloshuk C."/>
            <person name="Xie X."/>
            <person name="Xu J.R."/>
            <person name="Antoniw J."/>
            <person name="Baker S.E."/>
            <person name="Bluhm B.H."/>
            <person name="Breakspear A."/>
            <person name="Brown D.W."/>
            <person name="Butchko R.A."/>
            <person name="Chapman S."/>
            <person name="Coulson R."/>
            <person name="Coutinho P.M."/>
            <person name="Danchin E.G."/>
            <person name="Diener A."/>
            <person name="Gale L.R."/>
            <person name="Gardiner D.M."/>
            <person name="Goff S."/>
            <person name="Hammond-Kosack K.E."/>
            <person name="Hilburn K."/>
            <person name="Hua-Van A."/>
            <person name="Jonkers W."/>
            <person name="Kazan K."/>
            <person name="Kodira C.D."/>
            <person name="Koehrsen M."/>
            <person name="Kumar L."/>
            <person name="Lee Y.H."/>
            <person name="Li L."/>
            <person name="Manners J.M."/>
            <person name="Miranda-Saavedra D."/>
            <person name="Mukherjee M."/>
            <person name="Park G."/>
            <person name="Park J."/>
            <person name="Park S.Y."/>
            <person name="Proctor R.H."/>
            <person name="Regev A."/>
            <person name="Ruiz-Roldan M.C."/>
            <person name="Sain D."/>
            <person name="Sakthikumar S."/>
            <person name="Sykes S."/>
            <person name="Schwartz D.C."/>
            <person name="Turgeon B.G."/>
            <person name="Wapinski I."/>
            <person name="Yoder O."/>
            <person name="Young S."/>
            <person name="Zeng Q."/>
            <person name="Zhou S."/>
            <person name="Galagan J."/>
            <person name="Cuomo C.A."/>
            <person name="Kistler H.C."/>
            <person name="Rep M."/>
        </authorList>
    </citation>
    <scope>NUCLEOTIDE SEQUENCE [LARGE SCALE GENOMIC DNA]</scope>
    <source>
        <strain evidence="4">4287</strain>
    </source>
</reference>
<evidence type="ECO:0000256" key="1">
    <source>
        <dbReference type="ARBA" id="ARBA00007409"/>
    </source>
</evidence>
<evidence type="ECO:0000259" key="2">
    <source>
        <dbReference type="PROSITE" id="PS50404"/>
    </source>
</evidence>
<feature type="domain" description="GST N-terminal" evidence="2">
    <location>
        <begin position="20"/>
        <end position="105"/>
    </location>
</feature>
<dbReference type="Gene3D" id="3.40.30.10">
    <property type="entry name" value="Glutaredoxin"/>
    <property type="match status" value="1"/>
</dbReference>
<dbReference type="CDD" id="cd03048">
    <property type="entry name" value="GST_N_Ure2p_like"/>
    <property type="match status" value="1"/>
</dbReference>
<dbReference type="Pfam" id="PF14497">
    <property type="entry name" value="GST_C_3"/>
    <property type="match status" value="1"/>
</dbReference>
<dbReference type="KEGG" id="fox:FOXG_04328"/>
<dbReference type="PROSITE" id="PS50405">
    <property type="entry name" value="GST_CTER"/>
    <property type="match status" value="1"/>
</dbReference>
<evidence type="ECO:0000313" key="4">
    <source>
        <dbReference type="EMBL" id="KNB00965.1"/>
    </source>
</evidence>
<feature type="domain" description="GST C-terminal" evidence="3">
    <location>
        <begin position="112"/>
        <end position="254"/>
    </location>
</feature>
<dbReference type="InterPro" id="IPR004046">
    <property type="entry name" value="GST_C"/>
</dbReference>
<gene>
    <name evidence="4" type="ORF">FOXG_04328</name>
</gene>
<dbReference type="SFLD" id="SFLDG00358">
    <property type="entry name" value="Main_(cytGST)"/>
    <property type="match status" value="1"/>
</dbReference>
<proteinExistence type="inferred from homology"/>
<reference evidence="4" key="1">
    <citation type="submission" date="2007-04" db="EMBL/GenBank/DDBJ databases">
        <authorList>
            <consortium name="The Broad Institute Genome Sequencing Platform"/>
            <person name="Birren B."/>
            <person name="Lander E."/>
            <person name="Galagan J."/>
            <person name="Nusbaum C."/>
            <person name="Devon K."/>
            <person name="Ma L.-J."/>
            <person name="Jaffe D."/>
            <person name="Butler J."/>
            <person name="Alvarez P."/>
            <person name="Gnerre S."/>
            <person name="Grabherr M."/>
            <person name="Kleber M."/>
            <person name="Mauceli E."/>
            <person name="Brockman W."/>
            <person name="MacCallum I.A."/>
            <person name="Young S."/>
            <person name="LaButti K."/>
            <person name="DeCaprio D."/>
            <person name="Crawford M."/>
            <person name="Koehrsen M."/>
            <person name="Engels R."/>
            <person name="Montgomery P."/>
            <person name="Pearson M."/>
            <person name="Howarth C."/>
            <person name="Larson L."/>
            <person name="White J."/>
            <person name="O'Leary S."/>
            <person name="Kodira C."/>
            <person name="Zeng Q."/>
            <person name="Yandava C."/>
            <person name="Alvarado L."/>
            <person name="Kistler C."/>
            <person name="Shim W.-B."/>
            <person name="Kang S."/>
            <person name="Woloshuk C."/>
        </authorList>
    </citation>
    <scope>NUCLEOTIDE SEQUENCE</scope>
    <source>
        <strain evidence="4">4287</strain>
    </source>
</reference>
<organism evidence="4 5">
    <name type="scientific">Fusarium oxysporum f. sp. lycopersici (strain 4287 / CBS 123668 / FGSC 9935 / NRRL 34936)</name>
    <name type="common">Fusarium vascular wilt of tomato</name>
    <dbReference type="NCBI Taxonomy" id="426428"/>
    <lineage>
        <taxon>Eukaryota</taxon>
        <taxon>Fungi</taxon>
        <taxon>Dikarya</taxon>
        <taxon>Ascomycota</taxon>
        <taxon>Pezizomycotina</taxon>
        <taxon>Sordariomycetes</taxon>
        <taxon>Hypocreomycetidae</taxon>
        <taxon>Hypocreales</taxon>
        <taxon>Nectriaceae</taxon>
        <taxon>Fusarium</taxon>
        <taxon>Fusarium oxysporum species complex</taxon>
    </lineage>
</organism>
<dbReference type="GeneID" id="28946383"/>
<protein>
    <submittedName>
        <fullName evidence="4">Glutathione S-transferase</fullName>
    </submittedName>
</protein>
<dbReference type="CDD" id="cd10291">
    <property type="entry name" value="GST_C_YfcG_like"/>
    <property type="match status" value="1"/>
</dbReference>
<dbReference type="SFLD" id="SFLDS00019">
    <property type="entry name" value="Glutathione_Transferase_(cytos"/>
    <property type="match status" value="1"/>
</dbReference>
<evidence type="ECO:0000259" key="3">
    <source>
        <dbReference type="PROSITE" id="PS50405"/>
    </source>
</evidence>
<accession>A0A0J9UNV7</accession>
<dbReference type="EMBL" id="DS231699">
    <property type="protein sequence ID" value="KNB00965.1"/>
    <property type="molecule type" value="Genomic_DNA"/>
</dbReference>
<comment type="similarity">
    <text evidence="1">Belongs to the GST superfamily.</text>
</comment>
<dbReference type="SFLD" id="SFLDG01151">
    <property type="entry name" value="Main.2:_Nu-like"/>
    <property type="match status" value="1"/>
</dbReference>
<dbReference type="InterPro" id="IPR004045">
    <property type="entry name" value="Glutathione_S-Trfase_N"/>
</dbReference>
<dbReference type="PROSITE" id="PS50404">
    <property type="entry name" value="GST_NTER"/>
    <property type="match status" value="1"/>
</dbReference>
<dbReference type="SUPFAM" id="SSF52833">
    <property type="entry name" value="Thioredoxin-like"/>
    <property type="match status" value="1"/>
</dbReference>
<dbReference type="SUPFAM" id="SSF47616">
    <property type="entry name" value="GST C-terminal domain-like"/>
    <property type="match status" value="1"/>
</dbReference>
<dbReference type="Gene3D" id="1.20.1050.10">
    <property type="match status" value="1"/>
</dbReference>